<evidence type="ECO:0000313" key="1">
    <source>
        <dbReference type="EMBL" id="QCD90176.1"/>
    </source>
</evidence>
<keyword evidence="2" id="KW-1185">Reference proteome</keyword>
<sequence length="155" mass="16621">MVVTIPLDATVGDTTVDDVGNSGHYRWGRCSSPAIEGQHKDAMVVTIPLDATVGDTTVDDVGNSGHYRWGRCSSPAIEGKIWCPFAILAQASKARLGENSRHETGCTRVSLSGERISPKRDLCVVLLEHLAQAESPILGDKHLAQARGSRLSEKS</sequence>
<evidence type="ECO:0000313" key="2">
    <source>
        <dbReference type="Proteomes" id="UP000501690"/>
    </source>
</evidence>
<dbReference type="AlphaFoldDB" id="A0A4D6LPV0"/>
<dbReference type="EMBL" id="CP039348">
    <property type="protein sequence ID" value="QCD90176.1"/>
    <property type="molecule type" value="Genomic_DNA"/>
</dbReference>
<accession>A0A4D6LPV0</accession>
<dbReference type="Proteomes" id="UP000501690">
    <property type="component" value="Linkage Group LG4"/>
</dbReference>
<name>A0A4D6LPV0_VIGUN</name>
<reference evidence="1 2" key="1">
    <citation type="submission" date="2019-04" db="EMBL/GenBank/DDBJ databases">
        <title>An improved genome assembly and genetic linkage map for asparagus bean, Vigna unguiculata ssp. sesquipedialis.</title>
        <authorList>
            <person name="Xia Q."/>
            <person name="Zhang R."/>
            <person name="Dong Y."/>
        </authorList>
    </citation>
    <scope>NUCLEOTIDE SEQUENCE [LARGE SCALE GENOMIC DNA]</scope>
    <source>
        <tissue evidence="1">Leaf</tissue>
    </source>
</reference>
<gene>
    <name evidence="1" type="ORF">DEO72_LG4g1131</name>
</gene>
<protein>
    <submittedName>
        <fullName evidence="1">Uncharacterized protein</fullName>
    </submittedName>
</protein>
<organism evidence="1 2">
    <name type="scientific">Vigna unguiculata</name>
    <name type="common">Cowpea</name>
    <dbReference type="NCBI Taxonomy" id="3917"/>
    <lineage>
        <taxon>Eukaryota</taxon>
        <taxon>Viridiplantae</taxon>
        <taxon>Streptophyta</taxon>
        <taxon>Embryophyta</taxon>
        <taxon>Tracheophyta</taxon>
        <taxon>Spermatophyta</taxon>
        <taxon>Magnoliopsida</taxon>
        <taxon>eudicotyledons</taxon>
        <taxon>Gunneridae</taxon>
        <taxon>Pentapetalae</taxon>
        <taxon>rosids</taxon>
        <taxon>fabids</taxon>
        <taxon>Fabales</taxon>
        <taxon>Fabaceae</taxon>
        <taxon>Papilionoideae</taxon>
        <taxon>50 kb inversion clade</taxon>
        <taxon>NPAAA clade</taxon>
        <taxon>indigoferoid/millettioid clade</taxon>
        <taxon>Phaseoleae</taxon>
        <taxon>Vigna</taxon>
    </lineage>
</organism>
<proteinExistence type="predicted"/>